<organism evidence="3 4">
    <name type="scientific">Labeo rohita</name>
    <name type="common">Indian major carp</name>
    <name type="synonym">Cyprinus rohita</name>
    <dbReference type="NCBI Taxonomy" id="84645"/>
    <lineage>
        <taxon>Eukaryota</taxon>
        <taxon>Metazoa</taxon>
        <taxon>Chordata</taxon>
        <taxon>Craniata</taxon>
        <taxon>Vertebrata</taxon>
        <taxon>Euteleostomi</taxon>
        <taxon>Actinopterygii</taxon>
        <taxon>Neopterygii</taxon>
        <taxon>Teleostei</taxon>
        <taxon>Ostariophysi</taxon>
        <taxon>Cypriniformes</taxon>
        <taxon>Cyprinidae</taxon>
        <taxon>Labeoninae</taxon>
        <taxon>Labeonini</taxon>
        <taxon>Labeo</taxon>
    </lineage>
</organism>
<feature type="signal peptide" evidence="2">
    <location>
        <begin position="1"/>
        <end position="19"/>
    </location>
</feature>
<feature type="compositionally biased region" description="Acidic residues" evidence="1">
    <location>
        <begin position="64"/>
        <end position="74"/>
    </location>
</feature>
<name>A0A498NB52_LABRO</name>
<dbReference type="SUPFAM" id="SSF56436">
    <property type="entry name" value="C-type lectin-like"/>
    <property type="match status" value="1"/>
</dbReference>
<dbReference type="PANTHER" id="PTHR45784">
    <property type="entry name" value="C-TYPE LECTIN DOMAIN FAMILY 20 MEMBER A-RELATED"/>
    <property type="match status" value="1"/>
</dbReference>
<dbReference type="EMBL" id="QBIY01011748">
    <property type="protein sequence ID" value="RXN29673.1"/>
    <property type="molecule type" value="Genomic_DNA"/>
</dbReference>
<dbReference type="Proteomes" id="UP000290572">
    <property type="component" value="Unassembled WGS sequence"/>
</dbReference>
<feature type="compositionally biased region" description="Basic and acidic residues" evidence="1">
    <location>
        <begin position="76"/>
        <end position="95"/>
    </location>
</feature>
<keyword evidence="2" id="KW-0732">Signal</keyword>
<keyword evidence="4" id="KW-1185">Reference proteome</keyword>
<dbReference type="Gene3D" id="3.10.100.10">
    <property type="entry name" value="Mannose-Binding Protein A, subunit A"/>
    <property type="match status" value="1"/>
</dbReference>
<evidence type="ECO:0000256" key="1">
    <source>
        <dbReference type="SAM" id="MobiDB-lite"/>
    </source>
</evidence>
<dbReference type="InterPro" id="IPR016186">
    <property type="entry name" value="C-type_lectin-like/link_sf"/>
</dbReference>
<dbReference type="PANTHER" id="PTHR45784:SF3">
    <property type="entry name" value="C-TYPE LECTIN DOMAIN FAMILY 4 MEMBER K-LIKE-RELATED"/>
    <property type="match status" value="1"/>
</dbReference>
<dbReference type="InterPro" id="IPR016187">
    <property type="entry name" value="CTDL_fold"/>
</dbReference>
<protein>
    <submittedName>
        <fullName evidence="3">Secretory phospholipase A2 receptor-like protein</fullName>
    </submittedName>
</protein>
<feature type="chain" id="PRO_5019722643" evidence="2">
    <location>
        <begin position="20"/>
        <end position="106"/>
    </location>
</feature>
<dbReference type="AlphaFoldDB" id="A0A498NB52"/>
<keyword evidence="3" id="KW-0675">Receptor</keyword>
<proteinExistence type="predicted"/>
<comment type="caution">
    <text evidence="3">The sequence shown here is derived from an EMBL/GenBank/DDBJ whole genome shotgun (WGS) entry which is preliminary data.</text>
</comment>
<sequence>MRTDFICMLSSSLMCVTFSQLHDYFFVPEKVNWTTAQTYCRQHYTDLATIDNQQDNDNVLNTAGEEENDCESGVEIESKSERSCSDERDFGKDGADTEGEGLGRAC</sequence>
<evidence type="ECO:0000256" key="2">
    <source>
        <dbReference type="SAM" id="SignalP"/>
    </source>
</evidence>
<evidence type="ECO:0000313" key="4">
    <source>
        <dbReference type="Proteomes" id="UP000290572"/>
    </source>
</evidence>
<gene>
    <name evidence="3" type="ORF">ROHU_018259</name>
</gene>
<evidence type="ECO:0000313" key="3">
    <source>
        <dbReference type="EMBL" id="RXN29673.1"/>
    </source>
</evidence>
<reference evidence="3 4" key="1">
    <citation type="submission" date="2018-03" db="EMBL/GenBank/DDBJ databases">
        <title>Draft genome sequence of Rohu Carp (Labeo rohita).</title>
        <authorList>
            <person name="Das P."/>
            <person name="Kushwaha B."/>
            <person name="Joshi C.G."/>
            <person name="Kumar D."/>
            <person name="Nagpure N.S."/>
            <person name="Sahoo L."/>
            <person name="Das S.P."/>
            <person name="Bit A."/>
            <person name="Patnaik S."/>
            <person name="Meher P.K."/>
            <person name="Jayasankar P."/>
            <person name="Koringa P.G."/>
            <person name="Patel N.V."/>
            <person name="Hinsu A.T."/>
            <person name="Kumar R."/>
            <person name="Pandey M."/>
            <person name="Agarwal S."/>
            <person name="Srivastava S."/>
            <person name="Singh M."/>
            <person name="Iquebal M.A."/>
            <person name="Jaiswal S."/>
            <person name="Angadi U.B."/>
            <person name="Kumar N."/>
            <person name="Raza M."/>
            <person name="Shah T.M."/>
            <person name="Rai A."/>
            <person name="Jena J.K."/>
        </authorList>
    </citation>
    <scope>NUCLEOTIDE SEQUENCE [LARGE SCALE GENOMIC DNA]</scope>
    <source>
        <strain evidence="3">DASCIFA01</strain>
        <tissue evidence="3">Testis</tissue>
    </source>
</reference>
<feature type="region of interest" description="Disordered" evidence="1">
    <location>
        <begin position="56"/>
        <end position="106"/>
    </location>
</feature>
<accession>A0A498NB52</accession>